<evidence type="ECO:0000256" key="1">
    <source>
        <dbReference type="SAM" id="Phobius"/>
    </source>
</evidence>
<sequence length="560" mass="65199">MLSLLNLLKKHYLIVIGIMLLLLYLSPYVILGEDAHIRVHDNLDSNVAWYKVLADSGKLFGGVHEKIPNIMNGLSRNSLEPDFNILVLLYFIFKPFTAYVMNEFLMRFLAFFGMYLLLKRHFIKEDKYLIIVAGTALAFAVLPFWPSGGGSIAGLPLALYAFLNIRNRQGSKIDWLIVILLPFYASFVLSFAFFLACMGVFGLIDWIKTRRFHYSFFSAIVIMTIVFLFVNYRIIYEMFFSPEFISHREAFNRGNWSAVISLAIAIGVFIFGQTHVIRLTHYIVLPAIIAAFIIAHRKKVNVRLLKYLFLLNLLFSFIFGLYCWGGLKKIKEKWSIFETFNFGRFHFLEPPVWYICFALALIVIWQSTKKFGKPIALSLLCAQIILLFLFNDELKYRYFHYPSYAEFYSKPLFQDIKKYIGKDPADYRVVSIGIHPSIAQYNGFYTLDGYVVSYPLAYKKNFREIIAPELAKNQSIRRYFDNWGSRAYIFTAELGKHYMYDGGRKKIHHLDLNTDALKRMGGSYILSAVRILNAKEERLTLLRSFQNKASPWKIYLYKVE</sequence>
<accession>A0ABS2PZH2</accession>
<evidence type="ECO:0008006" key="4">
    <source>
        <dbReference type="Google" id="ProtNLM"/>
    </source>
</evidence>
<keyword evidence="1" id="KW-0472">Membrane</keyword>
<feature type="transmembrane region" description="Helical" evidence="1">
    <location>
        <begin position="371"/>
        <end position="390"/>
    </location>
</feature>
<reference evidence="2 3" key="1">
    <citation type="submission" date="2021-01" db="EMBL/GenBank/DDBJ databases">
        <title>Genomic Encyclopedia of Type Strains, Phase IV (KMG-IV): sequencing the most valuable type-strain genomes for metagenomic binning, comparative biology and taxonomic classification.</title>
        <authorList>
            <person name="Goeker M."/>
        </authorList>
    </citation>
    <scope>NUCLEOTIDE SEQUENCE [LARGE SCALE GENOMIC DNA]</scope>
    <source>
        <strain evidence="2 3">DSM 28236</strain>
    </source>
</reference>
<feature type="transmembrane region" description="Helical" evidence="1">
    <location>
        <begin position="307"/>
        <end position="327"/>
    </location>
</feature>
<evidence type="ECO:0000313" key="3">
    <source>
        <dbReference type="Proteomes" id="UP000808914"/>
    </source>
</evidence>
<feature type="transmembrane region" description="Helical" evidence="1">
    <location>
        <begin position="96"/>
        <end position="118"/>
    </location>
</feature>
<keyword evidence="1" id="KW-0812">Transmembrane</keyword>
<name>A0ABS2PZH2_9BACL</name>
<feature type="transmembrane region" description="Helical" evidence="1">
    <location>
        <begin position="130"/>
        <end position="163"/>
    </location>
</feature>
<feature type="transmembrane region" description="Helical" evidence="1">
    <location>
        <begin position="347"/>
        <end position="365"/>
    </location>
</feature>
<dbReference type="EMBL" id="JAFBER010000008">
    <property type="protein sequence ID" value="MBM7645448.1"/>
    <property type="molecule type" value="Genomic_DNA"/>
</dbReference>
<feature type="transmembrane region" description="Helical" evidence="1">
    <location>
        <begin position="279"/>
        <end position="295"/>
    </location>
</feature>
<dbReference type="Pfam" id="PF19510">
    <property type="entry name" value="DUF6044"/>
    <property type="match status" value="1"/>
</dbReference>
<feature type="transmembrane region" description="Helical" evidence="1">
    <location>
        <begin position="175"/>
        <end position="204"/>
    </location>
</feature>
<proteinExistence type="predicted"/>
<organism evidence="2 3">
    <name type="scientific">Scopulibacillus daqui</name>
    <dbReference type="NCBI Taxonomy" id="1469162"/>
    <lineage>
        <taxon>Bacteria</taxon>
        <taxon>Bacillati</taxon>
        <taxon>Bacillota</taxon>
        <taxon>Bacilli</taxon>
        <taxon>Bacillales</taxon>
        <taxon>Sporolactobacillaceae</taxon>
        <taxon>Scopulibacillus</taxon>
    </lineage>
</organism>
<feature type="transmembrane region" description="Helical" evidence="1">
    <location>
        <begin position="255"/>
        <end position="272"/>
    </location>
</feature>
<dbReference type="Proteomes" id="UP000808914">
    <property type="component" value="Unassembled WGS sequence"/>
</dbReference>
<keyword evidence="3" id="KW-1185">Reference proteome</keyword>
<evidence type="ECO:0000313" key="2">
    <source>
        <dbReference type="EMBL" id="MBM7645448.1"/>
    </source>
</evidence>
<gene>
    <name evidence="2" type="ORF">JOD45_001659</name>
</gene>
<feature type="transmembrane region" description="Helical" evidence="1">
    <location>
        <begin position="12"/>
        <end position="31"/>
    </location>
</feature>
<dbReference type="InterPro" id="IPR046107">
    <property type="entry name" value="DUF6044"/>
</dbReference>
<comment type="caution">
    <text evidence="2">The sequence shown here is derived from an EMBL/GenBank/DDBJ whole genome shotgun (WGS) entry which is preliminary data.</text>
</comment>
<feature type="transmembrane region" description="Helical" evidence="1">
    <location>
        <begin position="216"/>
        <end position="235"/>
    </location>
</feature>
<protein>
    <recommendedName>
        <fullName evidence="4">YkoS</fullName>
    </recommendedName>
</protein>
<dbReference type="RefSeq" id="WP_380897789.1">
    <property type="nucleotide sequence ID" value="NZ_JBHLTV010000022.1"/>
</dbReference>
<keyword evidence="1" id="KW-1133">Transmembrane helix</keyword>